<dbReference type="Gene3D" id="1.10.10.10">
    <property type="entry name" value="Winged helix-like DNA-binding domain superfamily/Winged helix DNA-binding domain"/>
    <property type="match status" value="1"/>
</dbReference>
<proteinExistence type="predicted"/>
<protein>
    <submittedName>
        <fullName evidence="3">LuxR family transcriptional regulator</fullName>
    </submittedName>
</protein>
<sequence>MTPFIPNAGYQVIVLSSNAFLWLGLHSIVSTAVSPRPEAYWINNVTPEGLQRLQELFSTHVGQSWLLFTDTARVNDINTLPGNERIRVVPGNVSLAQLSHCFSDMAFSLENTATLTYQEMRVCMLIQKGFSPVRIAQILNKSPKTIYTHKRNAMKKFCCQNLAEFYRKLCLLDALATSL</sequence>
<evidence type="ECO:0000256" key="1">
    <source>
        <dbReference type="ARBA" id="ARBA00023125"/>
    </source>
</evidence>
<dbReference type="EMBL" id="RHWT01000014">
    <property type="protein sequence ID" value="RSB30517.1"/>
    <property type="molecule type" value="Genomic_DNA"/>
</dbReference>
<dbReference type="PROSITE" id="PS50043">
    <property type="entry name" value="HTH_LUXR_2"/>
    <property type="match status" value="1"/>
</dbReference>
<dbReference type="InterPro" id="IPR000792">
    <property type="entry name" value="Tscrpt_reg_LuxR_C"/>
</dbReference>
<dbReference type="Proteomes" id="UP000275321">
    <property type="component" value="Unassembled WGS sequence"/>
</dbReference>
<dbReference type="GO" id="GO:0006355">
    <property type="term" value="P:regulation of DNA-templated transcription"/>
    <property type="evidence" value="ECO:0007669"/>
    <property type="project" value="InterPro"/>
</dbReference>
<organism evidence="3 4">
    <name type="scientific">Enterobacter cloacae</name>
    <dbReference type="NCBI Taxonomy" id="550"/>
    <lineage>
        <taxon>Bacteria</taxon>
        <taxon>Pseudomonadati</taxon>
        <taxon>Pseudomonadota</taxon>
        <taxon>Gammaproteobacteria</taxon>
        <taxon>Enterobacterales</taxon>
        <taxon>Enterobacteriaceae</taxon>
        <taxon>Enterobacter</taxon>
        <taxon>Enterobacter cloacae complex</taxon>
    </lineage>
</organism>
<evidence type="ECO:0000259" key="2">
    <source>
        <dbReference type="PROSITE" id="PS50043"/>
    </source>
</evidence>
<evidence type="ECO:0000313" key="3">
    <source>
        <dbReference type="EMBL" id="RSB30517.1"/>
    </source>
</evidence>
<dbReference type="SMART" id="SM00421">
    <property type="entry name" value="HTH_LUXR"/>
    <property type="match status" value="1"/>
</dbReference>
<gene>
    <name evidence="3" type="ORF">EGK68_12610</name>
</gene>
<dbReference type="GO" id="GO:0003677">
    <property type="term" value="F:DNA binding"/>
    <property type="evidence" value="ECO:0007669"/>
    <property type="project" value="UniProtKB-KW"/>
</dbReference>
<accession>A0A3R9B3J4</accession>
<feature type="domain" description="HTH luxR-type" evidence="2">
    <location>
        <begin position="108"/>
        <end position="173"/>
    </location>
</feature>
<name>A0A3R9B3J4_ENTCL</name>
<dbReference type="SUPFAM" id="SSF46894">
    <property type="entry name" value="C-terminal effector domain of the bipartite response regulators"/>
    <property type="match status" value="1"/>
</dbReference>
<dbReference type="CDD" id="cd06170">
    <property type="entry name" value="LuxR_C_like"/>
    <property type="match status" value="1"/>
</dbReference>
<dbReference type="InterPro" id="IPR016032">
    <property type="entry name" value="Sig_transdc_resp-reg_C-effctor"/>
</dbReference>
<reference evidence="3 4" key="1">
    <citation type="submission" date="2018-10" db="EMBL/GenBank/DDBJ databases">
        <title>Transmission dynamics of multidrug resistant bacteria on intensive care unit surfaces.</title>
        <authorList>
            <person name="D'Souza A.W."/>
            <person name="Potter R.F."/>
            <person name="Wallace M."/>
            <person name="Shupe A."/>
            <person name="Patel S."/>
            <person name="Sun S."/>
            <person name="Gul D."/>
            <person name="Kwon J.H."/>
            <person name="Andleeb S."/>
            <person name="Burnham C.-A.D."/>
            <person name="Dantas G."/>
        </authorList>
    </citation>
    <scope>NUCLEOTIDE SEQUENCE [LARGE SCALE GENOMIC DNA]</scope>
    <source>
        <strain evidence="3 4">EC_073</strain>
    </source>
</reference>
<comment type="caution">
    <text evidence="3">The sequence shown here is derived from an EMBL/GenBank/DDBJ whole genome shotgun (WGS) entry which is preliminary data.</text>
</comment>
<dbReference type="RefSeq" id="WP_014830550.1">
    <property type="nucleotide sequence ID" value="NZ_ABFHGT050000001.1"/>
</dbReference>
<dbReference type="Pfam" id="PF00196">
    <property type="entry name" value="GerE"/>
    <property type="match status" value="1"/>
</dbReference>
<evidence type="ECO:0000313" key="4">
    <source>
        <dbReference type="Proteomes" id="UP000275321"/>
    </source>
</evidence>
<dbReference type="PRINTS" id="PR00038">
    <property type="entry name" value="HTHLUXR"/>
</dbReference>
<dbReference type="AlphaFoldDB" id="A0A3R9B3J4"/>
<keyword evidence="1" id="KW-0238">DNA-binding</keyword>
<dbReference type="InterPro" id="IPR036388">
    <property type="entry name" value="WH-like_DNA-bd_sf"/>
</dbReference>